<dbReference type="RefSeq" id="WP_087140565.1">
    <property type="nucleotide sequence ID" value="NZ_FUIE01000045.1"/>
</dbReference>
<dbReference type="InterPro" id="IPR010982">
    <property type="entry name" value="Lambda_DNA-bd_dom_sf"/>
</dbReference>
<dbReference type="GO" id="GO:0003677">
    <property type="term" value="F:DNA binding"/>
    <property type="evidence" value="ECO:0007669"/>
    <property type="project" value="UniProtKB-KW"/>
</dbReference>
<dbReference type="PROSITE" id="PS50943">
    <property type="entry name" value="HTH_CROC1"/>
    <property type="match status" value="1"/>
</dbReference>
<sequence length="83" mass="8906">MNPIARSPGQIGGLIQRFRKQKGLSQTELAQLSGIRQEMISKIETGHESAKIAAICALMAALDLELTLGPRSTRSAADLADLF</sequence>
<evidence type="ECO:0000256" key="1">
    <source>
        <dbReference type="ARBA" id="ARBA00023125"/>
    </source>
</evidence>
<dbReference type="EMBL" id="FUIE01000045">
    <property type="protein sequence ID" value="SJM61912.1"/>
    <property type="molecule type" value="Genomic_DNA"/>
</dbReference>
<proteinExistence type="predicted"/>
<evidence type="ECO:0000259" key="2">
    <source>
        <dbReference type="PROSITE" id="PS50943"/>
    </source>
</evidence>
<dbReference type="InterPro" id="IPR001387">
    <property type="entry name" value="Cro/C1-type_HTH"/>
</dbReference>
<dbReference type="AlphaFoldDB" id="A0A1R4G1P9"/>
<dbReference type="Pfam" id="PF01381">
    <property type="entry name" value="HTH_3"/>
    <property type="match status" value="1"/>
</dbReference>
<reference evidence="3 4" key="1">
    <citation type="submission" date="2017-02" db="EMBL/GenBank/DDBJ databases">
        <authorList>
            <person name="Peterson S.W."/>
        </authorList>
    </citation>
    <scope>NUCLEOTIDE SEQUENCE [LARGE SCALE GENOMIC DNA]</scope>
    <source>
        <strain evidence="3 4">3F5N</strain>
    </source>
</reference>
<evidence type="ECO:0000313" key="3">
    <source>
        <dbReference type="EMBL" id="SJM61912.1"/>
    </source>
</evidence>
<dbReference type="SMART" id="SM00530">
    <property type="entry name" value="HTH_XRE"/>
    <property type="match status" value="1"/>
</dbReference>
<dbReference type="SUPFAM" id="SSF47413">
    <property type="entry name" value="lambda repressor-like DNA-binding domains"/>
    <property type="match status" value="1"/>
</dbReference>
<dbReference type="CDD" id="cd00093">
    <property type="entry name" value="HTH_XRE"/>
    <property type="match status" value="1"/>
</dbReference>
<dbReference type="GO" id="GO:0003700">
    <property type="term" value="F:DNA-binding transcription factor activity"/>
    <property type="evidence" value="ECO:0007669"/>
    <property type="project" value="TreeGrafter"/>
</dbReference>
<dbReference type="InterPro" id="IPR050807">
    <property type="entry name" value="TransReg_Diox_bact_type"/>
</dbReference>
<feature type="domain" description="HTH cro/C1-type" evidence="2">
    <location>
        <begin position="15"/>
        <end position="69"/>
    </location>
</feature>
<dbReference type="Proteomes" id="UP000195766">
    <property type="component" value="Unassembled WGS sequence"/>
</dbReference>
<dbReference type="OrthoDB" id="9154356at2"/>
<gene>
    <name evidence="3" type="ORF">FM111_08575</name>
</gene>
<name>A0A1R4G1P9_BREDI</name>
<organism evidence="3 4">
    <name type="scientific">Brevundimonas diminuta 3F5N</name>
    <dbReference type="NCBI Taxonomy" id="1255603"/>
    <lineage>
        <taxon>Bacteria</taxon>
        <taxon>Pseudomonadati</taxon>
        <taxon>Pseudomonadota</taxon>
        <taxon>Alphaproteobacteria</taxon>
        <taxon>Caulobacterales</taxon>
        <taxon>Caulobacteraceae</taxon>
        <taxon>Brevundimonas</taxon>
    </lineage>
</organism>
<accession>A0A1R4G1P9</accession>
<dbReference type="PANTHER" id="PTHR46797">
    <property type="entry name" value="HTH-TYPE TRANSCRIPTIONAL REGULATOR"/>
    <property type="match status" value="1"/>
</dbReference>
<dbReference type="Gene3D" id="1.10.260.40">
    <property type="entry name" value="lambda repressor-like DNA-binding domains"/>
    <property type="match status" value="1"/>
</dbReference>
<dbReference type="PANTHER" id="PTHR46797:SF1">
    <property type="entry name" value="METHYLPHOSPHONATE SYNTHASE"/>
    <property type="match status" value="1"/>
</dbReference>
<protein>
    <submittedName>
        <fullName evidence="3">HipB protein</fullName>
    </submittedName>
</protein>
<evidence type="ECO:0000313" key="4">
    <source>
        <dbReference type="Proteomes" id="UP000195766"/>
    </source>
</evidence>
<dbReference type="GO" id="GO:0005829">
    <property type="term" value="C:cytosol"/>
    <property type="evidence" value="ECO:0007669"/>
    <property type="project" value="TreeGrafter"/>
</dbReference>
<keyword evidence="1" id="KW-0238">DNA-binding</keyword>